<dbReference type="SUPFAM" id="SSF52058">
    <property type="entry name" value="L domain-like"/>
    <property type="match status" value="1"/>
</dbReference>
<accession>A0AAP0JQ11</accession>
<evidence type="ECO:0000313" key="2">
    <source>
        <dbReference type="Proteomes" id="UP001417504"/>
    </source>
</evidence>
<protein>
    <recommendedName>
        <fullName evidence="3">Disease resistance protein</fullName>
    </recommendedName>
</protein>
<reference evidence="1 2" key="1">
    <citation type="submission" date="2024-01" db="EMBL/GenBank/DDBJ databases">
        <title>Genome assemblies of Stephania.</title>
        <authorList>
            <person name="Yang L."/>
        </authorList>
    </citation>
    <scope>NUCLEOTIDE SEQUENCE [LARGE SCALE GENOMIC DNA]</scope>
    <source>
        <strain evidence="1">QJT</strain>
        <tissue evidence="1">Leaf</tissue>
    </source>
</reference>
<dbReference type="AlphaFoldDB" id="A0AAP0JQ11"/>
<dbReference type="PANTHER" id="PTHR36766">
    <property type="entry name" value="PLANT BROAD-SPECTRUM MILDEW RESISTANCE PROTEIN RPW8"/>
    <property type="match status" value="1"/>
</dbReference>
<sequence length="327" mass="37068">MHLWGCYKLECIPCFGDLPSLKVLHLRDMKKLKCLDGSLQTDRDQGVSNEQGATAAVAKAKALCPSLKQLVLNDLPDLEEWLDDAGLNSPSLEQLTIQKCPKLRKTPNSFHSLKRLVLKEVNEMGISSITSCLSSLISLSINGCDGVQYLSEVMLSKNIFLESISVVHCRYFQGFPPISEAEEIHTAVRLLKINDCCKLLSLDLRYFVCLRELIVSNCEVLQSLEGLHFLTSLEKLKIGPLSQRLHSFPFAIEAKHLTSLRDLRISGWPNLKFLPDQLQHLTTLKFLWLRDFNGLTTLPKWLEKLSLLQRLVIQNCQNMMQLPPQMI</sequence>
<evidence type="ECO:0008006" key="3">
    <source>
        <dbReference type="Google" id="ProtNLM"/>
    </source>
</evidence>
<dbReference type="PANTHER" id="PTHR36766:SF70">
    <property type="entry name" value="DISEASE RESISTANCE PROTEIN RGA4"/>
    <property type="match status" value="1"/>
</dbReference>
<dbReference type="Proteomes" id="UP001417504">
    <property type="component" value="Unassembled WGS sequence"/>
</dbReference>
<evidence type="ECO:0000313" key="1">
    <source>
        <dbReference type="EMBL" id="KAK9138042.1"/>
    </source>
</evidence>
<gene>
    <name evidence="1" type="ORF">Sjap_008636</name>
</gene>
<dbReference type="InterPro" id="IPR032675">
    <property type="entry name" value="LRR_dom_sf"/>
</dbReference>
<name>A0AAP0JQ11_9MAGN</name>
<dbReference type="Gene3D" id="3.80.10.10">
    <property type="entry name" value="Ribonuclease Inhibitor"/>
    <property type="match status" value="2"/>
</dbReference>
<proteinExistence type="predicted"/>
<organism evidence="1 2">
    <name type="scientific">Stephania japonica</name>
    <dbReference type="NCBI Taxonomy" id="461633"/>
    <lineage>
        <taxon>Eukaryota</taxon>
        <taxon>Viridiplantae</taxon>
        <taxon>Streptophyta</taxon>
        <taxon>Embryophyta</taxon>
        <taxon>Tracheophyta</taxon>
        <taxon>Spermatophyta</taxon>
        <taxon>Magnoliopsida</taxon>
        <taxon>Ranunculales</taxon>
        <taxon>Menispermaceae</taxon>
        <taxon>Menispermoideae</taxon>
        <taxon>Cissampelideae</taxon>
        <taxon>Stephania</taxon>
    </lineage>
</organism>
<keyword evidence="2" id="KW-1185">Reference proteome</keyword>
<dbReference type="EMBL" id="JBBNAE010000003">
    <property type="protein sequence ID" value="KAK9138042.1"/>
    <property type="molecule type" value="Genomic_DNA"/>
</dbReference>
<comment type="caution">
    <text evidence="1">The sequence shown here is derived from an EMBL/GenBank/DDBJ whole genome shotgun (WGS) entry which is preliminary data.</text>
</comment>